<name>I1HWU8_BRADI</name>
<dbReference type="RefSeq" id="XP_003570877.1">
    <property type="nucleotide sequence ID" value="XM_003570829.3"/>
</dbReference>
<evidence type="ECO:0000313" key="4">
    <source>
        <dbReference type="Proteomes" id="UP000008810"/>
    </source>
</evidence>
<reference evidence="2" key="2">
    <citation type="submission" date="2017-06" db="EMBL/GenBank/DDBJ databases">
        <title>WGS assembly of Brachypodium distachyon.</title>
        <authorList>
            <consortium name="The International Brachypodium Initiative"/>
            <person name="Lucas S."/>
            <person name="Harmon-Smith M."/>
            <person name="Lail K."/>
            <person name="Tice H."/>
            <person name="Grimwood J."/>
            <person name="Bruce D."/>
            <person name="Barry K."/>
            <person name="Shu S."/>
            <person name="Lindquist E."/>
            <person name="Wang M."/>
            <person name="Pitluck S."/>
            <person name="Vogel J.P."/>
            <person name="Garvin D.F."/>
            <person name="Mockler T.C."/>
            <person name="Schmutz J."/>
            <person name="Rokhsar D."/>
            <person name="Bevan M.W."/>
        </authorList>
    </citation>
    <scope>NUCLEOTIDE SEQUENCE</scope>
    <source>
        <strain evidence="2">Bd21</strain>
    </source>
</reference>
<dbReference type="Pfam" id="PF24980">
    <property type="entry name" value="LSU"/>
    <property type="match status" value="1"/>
</dbReference>
<dbReference type="GO" id="GO:0098869">
    <property type="term" value="P:cellular oxidant detoxification"/>
    <property type="evidence" value="ECO:0007669"/>
    <property type="project" value="InterPro"/>
</dbReference>
<dbReference type="STRING" id="15368.I1HWU8"/>
<accession>I1HWU8</accession>
<keyword evidence="1" id="KW-0175">Coiled coil</keyword>
<keyword evidence="4" id="KW-1185">Reference proteome</keyword>
<dbReference type="HOGENOM" id="CLU_152833_1_0_1"/>
<feature type="coiled-coil region" evidence="1">
    <location>
        <begin position="38"/>
        <end position="79"/>
    </location>
</feature>
<dbReference type="OMA" id="GISQTHK"/>
<organism evidence="2">
    <name type="scientific">Brachypodium distachyon</name>
    <name type="common">Purple false brome</name>
    <name type="synonym">Trachynia distachya</name>
    <dbReference type="NCBI Taxonomy" id="15368"/>
    <lineage>
        <taxon>Eukaryota</taxon>
        <taxon>Viridiplantae</taxon>
        <taxon>Streptophyta</taxon>
        <taxon>Embryophyta</taxon>
        <taxon>Tracheophyta</taxon>
        <taxon>Spermatophyta</taxon>
        <taxon>Magnoliopsida</taxon>
        <taxon>Liliopsida</taxon>
        <taxon>Poales</taxon>
        <taxon>Poaceae</taxon>
        <taxon>BOP clade</taxon>
        <taxon>Pooideae</taxon>
        <taxon>Stipodae</taxon>
        <taxon>Brachypodieae</taxon>
        <taxon>Brachypodium</taxon>
    </lineage>
</organism>
<reference evidence="3" key="3">
    <citation type="submission" date="2018-08" db="UniProtKB">
        <authorList>
            <consortium name="EnsemblPlants"/>
        </authorList>
    </citation>
    <scope>IDENTIFICATION</scope>
    <source>
        <strain evidence="3">cv. Bd21</strain>
    </source>
</reference>
<dbReference type="EMBL" id="CM000882">
    <property type="protein sequence ID" value="KQJ93118.1"/>
    <property type="molecule type" value="Genomic_DNA"/>
</dbReference>
<evidence type="ECO:0000256" key="1">
    <source>
        <dbReference type="SAM" id="Coils"/>
    </source>
</evidence>
<dbReference type="EnsemblPlants" id="KQJ93118">
    <property type="protein sequence ID" value="KQJ93118"/>
    <property type="gene ID" value="BRADI_3g02810v3"/>
</dbReference>
<evidence type="ECO:0000313" key="3">
    <source>
        <dbReference type="EnsemblPlants" id="KQJ93118"/>
    </source>
</evidence>
<gene>
    <name evidence="3" type="primary">LOC100832460</name>
    <name evidence="2" type="ORF">BRADI_3g02810v3</name>
</gene>
<dbReference type="PANTHER" id="PTHR34283:SF1">
    <property type="entry name" value="PROTEIN RESPONSE TO LOW SULFUR 1"/>
    <property type="match status" value="1"/>
</dbReference>
<dbReference type="InterPro" id="IPR039282">
    <property type="entry name" value="LSU"/>
</dbReference>
<protein>
    <recommendedName>
        <fullName evidence="5">GTD-binding domain-containing protein</fullName>
    </recommendedName>
</protein>
<sequence>MAPAIGIAIAAPAGHLGWKKQSNNQQRVAAEGGDVAEVEALRRRNAELEKEVAALRAEAEAARRRAEAAEEAEELLCAQLGDAEGEAAEIARAYHAQVQGLARELAAARAMAAAAARSR</sequence>
<evidence type="ECO:0008006" key="5">
    <source>
        <dbReference type="Google" id="ProtNLM"/>
    </source>
</evidence>
<dbReference type="AlphaFoldDB" id="I1HWU8"/>
<reference evidence="2 3" key="1">
    <citation type="journal article" date="2010" name="Nature">
        <title>Genome sequencing and analysis of the model grass Brachypodium distachyon.</title>
        <authorList>
            <consortium name="International Brachypodium Initiative"/>
        </authorList>
    </citation>
    <scope>NUCLEOTIDE SEQUENCE [LARGE SCALE GENOMIC DNA]</scope>
    <source>
        <strain evidence="2">Bd21</strain>
        <strain evidence="3">cv. Bd21</strain>
    </source>
</reference>
<dbReference type="eggNOG" id="ENOG502SZ0Q">
    <property type="taxonomic scope" value="Eukaryota"/>
</dbReference>
<dbReference type="Gramene" id="KQJ93118">
    <property type="protein sequence ID" value="KQJ93118"/>
    <property type="gene ID" value="BRADI_3g02810v3"/>
</dbReference>
<dbReference type="GeneID" id="100832460"/>
<dbReference type="KEGG" id="bdi:100832460"/>
<dbReference type="Proteomes" id="UP000008810">
    <property type="component" value="Chromosome 3"/>
</dbReference>
<dbReference type="PANTHER" id="PTHR34283">
    <property type="entry name" value="PROTEIN RESPONSE TO LOW SULFUR 1"/>
    <property type="match status" value="1"/>
</dbReference>
<evidence type="ECO:0000313" key="2">
    <source>
        <dbReference type="EMBL" id="KQJ93118.1"/>
    </source>
</evidence>
<proteinExistence type="predicted"/>